<dbReference type="Pfam" id="PF00248">
    <property type="entry name" value="Aldo_ket_red"/>
    <property type="match status" value="1"/>
</dbReference>
<dbReference type="PANTHER" id="PTHR11732">
    <property type="entry name" value="ALDO/KETO REDUCTASE"/>
    <property type="match status" value="1"/>
</dbReference>
<gene>
    <name evidence="8" type="ORF">MONBRDRAFT_29533</name>
</gene>
<dbReference type="GO" id="GO:0004032">
    <property type="term" value="F:aldose reductase (NADPH) activity"/>
    <property type="evidence" value="ECO:0000318"/>
    <property type="project" value="GO_Central"/>
</dbReference>
<feature type="domain" description="NADP-dependent oxidoreductase" evidence="7">
    <location>
        <begin position="4"/>
        <end position="274"/>
    </location>
</feature>
<evidence type="ECO:0000256" key="3">
    <source>
        <dbReference type="ARBA" id="ARBA00023002"/>
    </source>
</evidence>
<evidence type="ECO:0000313" key="8">
    <source>
        <dbReference type="EMBL" id="EDQ85216.1"/>
    </source>
</evidence>
<keyword evidence="9" id="KW-1185">Reference proteome</keyword>
<reference evidence="8 9" key="1">
    <citation type="journal article" date="2008" name="Nature">
        <title>The genome of the choanoflagellate Monosiga brevicollis and the origin of metazoans.</title>
        <authorList>
            <consortium name="JGI Sequencing"/>
            <person name="King N."/>
            <person name="Westbrook M.J."/>
            <person name="Young S.L."/>
            <person name="Kuo A."/>
            <person name="Abedin M."/>
            <person name="Chapman J."/>
            <person name="Fairclough S."/>
            <person name="Hellsten U."/>
            <person name="Isogai Y."/>
            <person name="Letunic I."/>
            <person name="Marr M."/>
            <person name="Pincus D."/>
            <person name="Putnam N."/>
            <person name="Rokas A."/>
            <person name="Wright K.J."/>
            <person name="Zuzow R."/>
            <person name="Dirks W."/>
            <person name="Good M."/>
            <person name="Goodstein D."/>
            <person name="Lemons D."/>
            <person name="Li W."/>
            <person name="Lyons J.B."/>
            <person name="Morris A."/>
            <person name="Nichols S."/>
            <person name="Richter D.J."/>
            <person name="Salamov A."/>
            <person name="Bork P."/>
            <person name="Lim W.A."/>
            <person name="Manning G."/>
            <person name="Miller W.T."/>
            <person name="McGinnis W."/>
            <person name="Shapiro H."/>
            <person name="Tjian R."/>
            <person name="Grigoriev I.V."/>
            <person name="Rokhsar D."/>
        </authorList>
    </citation>
    <scope>NUCLEOTIDE SEQUENCE [LARGE SCALE GENOMIC DNA]</scope>
    <source>
        <strain evidence="9">MX1 / ATCC 50154</strain>
    </source>
</reference>
<dbReference type="PRINTS" id="PR00069">
    <property type="entry name" value="ALDKETRDTASE"/>
</dbReference>
<feature type="active site" description="Proton donor" evidence="4">
    <location>
        <position position="37"/>
    </location>
</feature>
<organism evidence="8 9">
    <name type="scientific">Monosiga brevicollis</name>
    <name type="common">Choanoflagellate</name>
    <dbReference type="NCBI Taxonomy" id="81824"/>
    <lineage>
        <taxon>Eukaryota</taxon>
        <taxon>Choanoflagellata</taxon>
        <taxon>Craspedida</taxon>
        <taxon>Salpingoecidae</taxon>
        <taxon>Monosiga</taxon>
    </lineage>
</organism>
<accession>A9VBD1</accession>
<dbReference type="OMA" id="AWKAMEG"/>
<dbReference type="GO" id="GO:0005829">
    <property type="term" value="C:cytosol"/>
    <property type="evidence" value="ECO:0000318"/>
    <property type="project" value="GO_Central"/>
</dbReference>
<dbReference type="Gene3D" id="3.20.20.100">
    <property type="entry name" value="NADP-dependent oxidoreductase domain"/>
    <property type="match status" value="1"/>
</dbReference>
<dbReference type="FunFam" id="3.20.20.100:FF:000006">
    <property type="entry name" value="Aldo-keto reductase family 1 member A1"/>
    <property type="match status" value="1"/>
</dbReference>
<keyword evidence="2" id="KW-0521">NADP</keyword>
<dbReference type="InterPro" id="IPR018170">
    <property type="entry name" value="Aldo/ket_reductase_CS"/>
</dbReference>
<keyword evidence="3" id="KW-0560">Oxidoreductase</keyword>
<dbReference type="KEGG" id="mbr:MONBRDRAFT_29533"/>
<dbReference type="InterPro" id="IPR036812">
    <property type="entry name" value="NAD(P)_OxRdtase_dom_sf"/>
</dbReference>
<dbReference type="InterPro" id="IPR023210">
    <property type="entry name" value="NADP_OxRdtase_dom"/>
</dbReference>
<protein>
    <recommendedName>
        <fullName evidence="7">NADP-dependent oxidoreductase domain-containing protein</fullName>
    </recommendedName>
</protein>
<dbReference type="Proteomes" id="UP000001357">
    <property type="component" value="Unassembled WGS sequence"/>
</dbReference>
<evidence type="ECO:0000256" key="5">
    <source>
        <dbReference type="PIRSR" id="PIRSR000097-2"/>
    </source>
</evidence>
<dbReference type="eggNOG" id="KOG1577">
    <property type="taxonomic scope" value="Eukaryota"/>
</dbReference>
<name>A9VBD1_MONBE</name>
<dbReference type="InterPro" id="IPR020471">
    <property type="entry name" value="AKR"/>
</dbReference>
<evidence type="ECO:0000256" key="4">
    <source>
        <dbReference type="PIRSR" id="PIRSR000097-1"/>
    </source>
</evidence>
<evidence type="ECO:0000256" key="2">
    <source>
        <dbReference type="ARBA" id="ARBA00022857"/>
    </source>
</evidence>
<sequence>MPVIGLGTWKSPLGKTGAAVKVALESGYRCLDTANDYANEAEIGEALQDVFAKGDLKRSDIFIQSKLWNSNHRPEHVRADLEATLRDLQTDYVDSFVIHWPQVCTMFPIEADGKYSSDNESHYVDTWHAMEELVDAGLVRTIGLSNFNRRQVAEVQAAARKYQPTILQNECHPYLQNKDLIDFCQRTGVQFQSYSPLGSYDRPWAQPGEPELLEDPRLKEIGARHGNKTTAQVVLRWHIQRGTAACPKSVTPARIESNFQVFDFELTPEDMAVLSDMNMGWRHLLWDATAMHPDYPFKDDLPHDHVVPDAPMNTSHSSRN</sequence>
<evidence type="ECO:0000256" key="1">
    <source>
        <dbReference type="ARBA" id="ARBA00007905"/>
    </source>
</evidence>
<evidence type="ECO:0000313" key="9">
    <source>
        <dbReference type="Proteomes" id="UP000001357"/>
    </source>
</evidence>
<dbReference type="PIRSF" id="PIRSF000097">
    <property type="entry name" value="AKR"/>
    <property type="match status" value="1"/>
</dbReference>
<dbReference type="SUPFAM" id="SSF51430">
    <property type="entry name" value="NAD(P)-linked oxidoreductase"/>
    <property type="match status" value="1"/>
</dbReference>
<dbReference type="EMBL" id="CH991576">
    <property type="protein sequence ID" value="EDQ85216.1"/>
    <property type="molecule type" value="Genomic_DNA"/>
</dbReference>
<evidence type="ECO:0000256" key="6">
    <source>
        <dbReference type="PIRSR" id="PIRSR000097-3"/>
    </source>
</evidence>
<evidence type="ECO:0000259" key="7">
    <source>
        <dbReference type="Pfam" id="PF00248"/>
    </source>
</evidence>
<feature type="binding site" evidence="5">
    <location>
        <position position="99"/>
    </location>
    <ligand>
        <name>substrate</name>
    </ligand>
</feature>
<dbReference type="STRING" id="81824.A9VBD1"/>
<feature type="site" description="Lowers pKa of active site Tyr" evidence="6">
    <location>
        <position position="66"/>
    </location>
</feature>
<comment type="similarity">
    <text evidence="1">Belongs to the aldo/keto reductase family.</text>
</comment>
<dbReference type="PROSITE" id="PS00062">
    <property type="entry name" value="ALDOKETO_REDUCTASE_2"/>
    <property type="match status" value="1"/>
</dbReference>
<dbReference type="GeneID" id="5895272"/>
<dbReference type="AlphaFoldDB" id="A9VBD1"/>
<dbReference type="InParanoid" id="A9VBD1"/>
<dbReference type="RefSeq" id="XP_001750041.1">
    <property type="nucleotide sequence ID" value="XM_001749989.1"/>
</dbReference>
<proteinExistence type="inferred from homology"/>